<dbReference type="AlphaFoldDB" id="A0AAD6ZIW4"/>
<protein>
    <submittedName>
        <fullName evidence="2">Uncharacterized protein</fullName>
    </submittedName>
</protein>
<dbReference type="Proteomes" id="UP001218218">
    <property type="component" value="Unassembled WGS sequence"/>
</dbReference>
<evidence type="ECO:0000256" key="1">
    <source>
        <dbReference type="SAM" id="MobiDB-lite"/>
    </source>
</evidence>
<feature type="compositionally biased region" description="Low complexity" evidence="1">
    <location>
        <begin position="17"/>
        <end position="28"/>
    </location>
</feature>
<feature type="region of interest" description="Disordered" evidence="1">
    <location>
        <begin position="1"/>
        <end position="29"/>
    </location>
</feature>
<sequence length="242" mass="26165">MVSGRSGRSPANTLNMTGTSGTSAKGGAPVSRYRFQSRHWASHKDWRGVYLETYTPKCIHIRGSSPDEPLASELHCIQAPDRQRLPSSAAICHAVPTLRDRVCREGSAACCRHRSRWGRPTPAALAYLLFRPRRRRHPLSPSFGLPGQQKETPPWPLMRLSTVSEGHVGDFGRIVTVTSVIHTVGKDGAKACFRRQPPAPGALTARPAIAHQVDLERPPATDYVALGSAALGRGAADTPSVA</sequence>
<keyword evidence="3" id="KW-1185">Reference proteome</keyword>
<accession>A0AAD6ZIW4</accession>
<evidence type="ECO:0000313" key="2">
    <source>
        <dbReference type="EMBL" id="KAJ7323986.1"/>
    </source>
</evidence>
<evidence type="ECO:0000313" key="3">
    <source>
        <dbReference type="Proteomes" id="UP001218218"/>
    </source>
</evidence>
<reference evidence="2" key="1">
    <citation type="submission" date="2023-03" db="EMBL/GenBank/DDBJ databases">
        <title>Massive genome expansion in bonnet fungi (Mycena s.s.) driven by repeated elements and novel gene families across ecological guilds.</title>
        <authorList>
            <consortium name="Lawrence Berkeley National Laboratory"/>
            <person name="Harder C.B."/>
            <person name="Miyauchi S."/>
            <person name="Viragh M."/>
            <person name="Kuo A."/>
            <person name="Thoen E."/>
            <person name="Andreopoulos B."/>
            <person name="Lu D."/>
            <person name="Skrede I."/>
            <person name="Drula E."/>
            <person name="Henrissat B."/>
            <person name="Morin E."/>
            <person name="Kohler A."/>
            <person name="Barry K."/>
            <person name="LaButti K."/>
            <person name="Morin E."/>
            <person name="Salamov A."/>
            <person name="Lipzen A."/>
            <person name="Mereny Z."/>
            <person name="Hegedus B."/>
            <person name="Baldrian P."/>
            <person name="Stursova M."/>
            <person name="Weitz H."/>
            <person name="Taylor A."/>
            <person name="Grigoriev I.V."/>
            <person name="Nagy L.G."/>
            <person name="Martin F."/>
            <person name="Kauserud H."/>
        </authorList>
    </citation>
    <scope>NUCLEOTIDE SEQUENCE</scope>
    <source>
        <strain evidence="2">CBHHK002</strain>
    </source>
</reference>
<organism evidence="2 3">
    <name type="scientific">Mycena albidolilacea</name>
    <dbReference type="NCBI Taxonomy" id="1033008"/>
    <lineage>
        <taxon>Eukaryota</taxon>
        <taxon>Fungi</taxon>
        <taxon>Dikarya</taxon>
        <taxon>Basidiomycota</taxon>
        <taxon>Agaricomycotina</taxon>
        <taxon>Agaricomycetes</taxon>
        <taxon>Agaricomycetidae</taxon>
        <taxon>Agaricales</taxon>
        <taxon>Marasmiineae</taxon>
        <taxon>Mycenaceae</taxon>
        <taxon>Mycena</taxon>
    </lineage>
</organism>
<gene>
    <name evidence="2" type="ORF">DFH08DRAFT_1028937</name>
</gene>
<name>A0AAD6ZIW4_9AGAR</name>
<dbReference type="EMBL" id="JARIHO010000045">
    <property type="protein sequence ID" value="KAJ7323986.1"/>
    <property type="molecule type" value="Genomic_DNA"/>
</dbReference>
<proteinExistence type="predicted"/>
<comment type="caution">
    <text evidence="2">The sequence shown here is derived from an EMBL/GenBank/DDBJ whole genome shotgun (WGS) entry which is preliminary data.</text>
</comment>